<evidence type="ECO:0000313" key="3">
    <source>
        <dbReference type="Proteomes" id="UP000286931"/>
    </source>
</evidence>
<feature type="compositionally biased region" description="Polar residues" evidence="1">
    <location>
        <begin position="1"/>
        <end position="14"/>
    </location>
</feature>
<organism evidence="2 3">
    <name type="scientific">Embleya hyalina</name>
    <dbReference type="NCBI Taxonomy" id="516124"/>
    <lineage>
        <taxon>Bacteria</taxon>
        <taxon>Bacillati</taxon>
        <taxon>Actinomycetota</taxon>
        <taxon>Actinomycetes</taxon>
        <taxon>Kitasatosporales</taxon>
        <taxon>Streptomycetaceae</taxon>
        <taxon>Embleya</taxon>
    </lineage>
</organism>
<dbReference type="InterPro" id="IPR036397">
    <property type="entry name" value="RNaseH_sf"/>
</dbReference>
<keyword evidence="3" id="KW-1185">Reference proteome</keyword>
<dbReference type="EMBL" id="BIFH01000041">
    <property type="protein sequence ID" value="GCE00695.1"/>
    <property type="molecule type" value="Genomic_DNA"/>
</dbReference>
<protein>
    <submittedName>
        <fullName evidence="2">Transposase</fullName>
    </submittedName>
</protein>
<gene>
    <name evidence="2" type="ORF">EHYA_08421</name>
</gene>
<name>A0A401Z1F1_9ACTN</name>
<dbReference type="Gene3D" id="3.30.420.10">
    <property type="entry name" value="Ribonuclease H-like superfamily/Ribonuclease H"/>
    <property type="match status" value="1"/>
</dbReference>
<sequence length="101" mass="11010">MHADRGTSTTSRKVSQLPIDLGVARSHSRPRVSNDNPYSEANFRTIQYKGDFPGFFDSLAHAREWIEVFVASCTHTPGSATTRPLLEYSDVSVGRPGTAAG</sequence>
<feature type="region of interest" description="Disordered" evidence="1">
    <location>
        <begin position="1"/>
        <end position="38"/>
    </location>
</feature>
<dbReference type="SUPFAM" id="SSF53098">
    <property type="entry name" value="Ribonuclease H-like"/>
    <property type="match status" value="1"/>
</dbReference>
<dbReference type="GO" id="GO:0003676">
    <property type="term" value="F:nucleic acid binding"/>
    <property type="evidence" value="ECO:0007669"/>
    <property type="project" value="InterPro"/>
</dbReference>
<dbReference type="InterPro" id="IPR012337">
    <property type="entry name" value="RNaseH-like_sf"/>
</dbReference>
<reference evidence="2 3" key="1">
    <citation type="submission" date="2018-12" db="EMBL/GenBank/DDBJ databases">
        <title>Draft genome sequence of Embleya hyalina NBRC 13850T.</title>
        <authorList>
            <person name="Komaki H."/>
            <person name="Hosoyama A."/>
            <person name="Kimura A."/>
            <person name="Ichikawa N."/>
            <person name="Tamura T."/>
        </authorList>
    </citation>
    <scope>NUCLEOTIDE SEQUENCE [LARGE SCALE GENOMIC DNA]</scope>
    <source>
        <strain evidence="2 3">NBRC 13850</strain>
    </source>
</reference>
<dbReference type="Proteomes" id="UP000286931">
    <property type="component" value="Unassembled WGS sequence"/>
</dbReference>
<comment type="caution">
    <text evidence="2">The sequence shown here is derived from an EMBL/GenBank/DDBJ whole genome shotgun (WGS) entry which is preliminary data.</text>
</comment>
<evidence type="ECO:0000256" key="1">
    <source>
        <dbReference type="SAM" id="MobiDB-lite"/>
    </source>
</evidence>
<accession>A0A401Z1F1</accession>
<evidence type="ECO:0000313" key="2">
    <source>
        <dbReference type="EMBL" id="GCE00695.1"/>
    </source>
</evidence>
<dbReference type="RefSeq" id="WP_126642392.1">
    <property type="nucleotide sequence ID" value="NZ_BIFH01000041.1"/>
</dbReference>
<proteinExistence type="predicted"/>
<dbReference type="AlphaFoldDB" id="A0A401Z1F1"/>